<dbReference type="Proteomes" id="UP000030765">
    <property type="component" value="Unassembled WGS sequence"/>
</dbReference>
<name>A0A084W6P9_ANOSI</name>
<dbReference type="EMBL" id="KE525309">
    <property type="protein sequence ID" value="KFB45893.1"/>
    <property type="molecule type" value="Genomic_DNA"/>
</dbReference>
<protein>
    <submittedName>
        <fullName evidence="1 2">Solute carrier family 22 member 8 isoform 3</fullName>
    </submittedName>
</protein>
<keyword evidence="3" id="KW-1185">Reference proteome</keyword>
<evidence type="ECO:0000313" key="3">
    <source>
        <dbReference type="Proteomes" id="UP000030765"/>
    </source>
</evidence>
<proteinExistence type="predicted"/>
<evidence type="ECO:0000313" key="2">
    <source>
        <dbReference type="EnsemblMetazoa" id="ASIC013856-PA"/>
    </source>
</evidence>
<gene>
    <name evidence="1" type="ORF">ZHAS_00013856</name>
</gene>
<dbReference type="VEuPathDB" id="VectorBase:ASIC013856"/>
<dbReference type="AlphaFoldDB" id="A0A084W6P9"/>
<organism evidence="1">
    <name type="scientific">Anopheles sinensis</name>
    <name type="common">Mosquito</name>
    <dbReference type="NCBI Taxonomy" id="74873"/>
    <lineage>
        <taxon>Eukaryota</taxon>
        <taxon>Metazoa</taxon>
        <taxon>Ecdysozoa</taxon>
        <taxon>Arthropoda</taxon>
        <taxon>Hexapoda</taxon>
        <taxon>Insecta</taxon>
        <taxon>Pterygota</taxon>
        <taxon>Neoptera</taxon>
        <taxon>Endopterygota</taxon>
        <taxon>Diptera</taxon>
        <taxon>Nematocera</taxon>
        <taxon>Culicoidea</taxon>
        <taxon>Culicidae</taxon>
        <taxon>Anophelinae</taxon>
        <taxon>Anopheles</taxon>
    </lineage>
</organism>
<evidence type="ECO:0000313" key="1">
    <source>
        <dbReference type="EMBL" id="KFB45893.1"/>
    </source>
</evidence>
<dbReference type="EnsemblMetazoa" id="ASIC013856-RA">
    <property type="protein sequence ID" value="ASIC013856-PA"/>
    <property type="gene ID" value="ASIC013856"/>
</dbReference>
<reference evidence="2" key="2">
    <citation type="submission" date="2020-05" db="UniProtKB">
        <authorList>
            <consortium name="EnsemblMetazoa"/>
        </authorList>
    </citation>
    <scope>IDENTIFICATION</scope>
</reference>
<reference evidence="1 3" key="1">
    <citation type="journal article" date="2014" name="BMC Genomics">
        <title>Genome sequence of Anopheles sinensis provides insight into genetics basis of mosquito competence for malaria parasites.</title>
        <authorList>
            <person name="Zhou D."/>
            <person name="Zhang D."/>
            <person name="Ding G."/>
            <person name="Shi L."/>
            <person name="Hou Q."/>
            <person name="Ye Y."/>
            <person name="Xu Y."/>
            <person name="Zhou H."/>
            <person name="Xiong C."/>
            <person name="Li S."/>
            <person name="Yu J."/>
            <person name="Hong S."/>
            <person name="Yu X."/>
            <person name="Zou P."/>
            <person name="Chen C."/>
            <person name="Chang X."/>
            <person name="Wang W."/>
            <person name="Lv Y."/>
            <person name="Sun Y."/>
            <person name="Ma L."/>
            <person name="Shen B."/>
            <person name="Zhu C."/>
        </authorList>
    </citation>
    <scope>NUCLEOTIDE SEQUENCE [LARGE SCALE GENOMIC DNA]</scope>
</reference>
<accession>A0A084W6P9</accession>
<sequence>MNQPASPQWASDILSYFLPTPHPPRQTFPPPAHRFGPGDILSDAVKLMQPESHRLIRNTVTVIGIAIARFAPFSPHVKRRETYRRRSSRWQWSTKSLNSGFGRVE</sequence>
<dbReference type="EMBL" id="ATLV01020897">
    <property type="status" value="NOT_ANNOTATED_CDS"/>
    <property type="molecule type" value="Genomic_DNA"/>
</dbReference>